<sequence length="225" mass="24713">MADLGVDGIGEIDGGSTLRKGDDTTLRREDEHLVLFEVDLEVRHELVWIRGLLLPIDDSIEPGQISGALVVVLVVPVRRHTELGPLVHLQSADLHLEGFGPGADHRGVQGLIQVELRHRYVILEPTLDRLPCGVDRAESRVTVLHCLDDDPDADEVEDVVEITTFHHHLLVDAPEVFGPASDVGDDVQLIETGTNMAQHLVEKNLSLRRSGGHHVVDLGVTLRVQ</sequence>
<proteinExistence type="predicted"/>
<gene>
    <name evidence="1" type="ORF">UFOPK1392_01194</name>
</gene>
<accession>A0A6J5YID3</accession>
<protein>
    <submittedName>
        <fullName evidence="1">Unannotated protein</fullName>
    </submittedName>
</protein>
<name>A0A6J5YID3_9ZZZZ</name>
<dbReference type="AlphaFoldDB" id="A0A6J5YID3"/>
<evidence type="ECO:0000313" key="1">
    <source>
        <dbReference type="EMBL" id="CAB4323439.1"/>
    </source>
</evidence>
<dbReference type="EMBL" id="CAEMXZ010000044">
    <property type="protein sequence ID" value="CAB4323439.1"/>
    <property type="molecule type" value="Genomic_DNA"/>
</dbReference>
<reference evidence="1" key="1">
    <citation type="submission" date="2020-05" db="EMBL/GenBank/DDBJ databases">
        <authorList>
            <person name="Chiriac C."/>
            <person name="Salcher M."/>
            <person name="Ghai R."/>
            <person name="Kavagutti S V."/>
        </authorList>
    </citation>
    <scope>NUCLEOTIDE SEQUENCE</scope>
</reference>
<organism evidence="1">
    <name type="scientific">freshwater metagenome</name>
    <dbReference type="NCBI Taxonomy" id="449393"/>
    <lineage>
        <taxon>unclassified sequences</taxon>
        <taxon>metagenomes</taxon>
        <taxon>ecological metagenomes</taxon>
    </lineage>
</organism>